<organism evidence="1 2">
    <name type="scientific">Kribbella koreensis</name>
    <dbReference type="NCBI Taxonomy" id="57909"/>
    <lineage>
        <taxon>Bacteria</taxon>
        <taxon>Bacillati</taxon>
        <taxon>Actinomycetota</taxon>
        <taxon>Actinomycetes</taxon>
        <taxon>Propionibacteriales</taxon>
        <taxon>Kribbellaceae</taxon>
        <taxon>Kribbella</taxon>
    </lineage>
</organism>
<protein>
    <submittedName>
        <fullName evidence="1">Uncharacterized protein</fullName>
    </submittedName>
</protein>
<name>A0ABP4C0R4_9ACTN</name>
<keyword evidence="2" id="KW-1185">Reference proteome</keyword>
<evidence type="ECO:0000313" key="2">
    <source>
        <dbReference type="Proteomes" id="UP001500542"/>
    </source>
</evidence>
<gene>
    <name evidence="1" type="ORF">GCM10009554_69760</name>
</gene>
<dbReference type="Proteomes" id="UP001500542">
    <property type="component" value="Unassembled WGS sequence"/>
</dbReference>
<proteinExistence type="predicted"/>
<evidence type="ECO:0000313" key="1">
    <source>
        <dbReference type="EMBL" id="GAA0958070.1"/>
    </source>
</evidence>
<comment type="caution">
    <text evidence="1">The sequence shown here is derived from an EMBL/GenBank/DDBJ whole genome shotgun (WGS) entry which is preliminary data.</text>
</comment>
<reference evidence="2" key="1">
    <citation type="journal article" date="2019" name="Int. J. Syst. Evol. Microbiol.">
        <title>The Global Catalogue of Microorganisms (GCM) 10K type strain sequencing project: providing services to taxonomists for standard genome sequencing and annotation.</title>
        <authorList>
            <consortium name="The Broad Institute Genomics Platform"/>
            <consortium name="The Broad Institute Genome Sequencing Center for Infectious Disease"/>
            <person name="Wu L."/>
            <person name="Ma J."/>
        </authorList>
    </citation>
    <scope>NUCLEOTIDE SEQUENCE [LARGE SCALE GENOMIC DNA]</scope>
    <source>
        <strain evidence="2">JCM 10977</strain>
    </source>
</reference>
<sequence length="354" mass="38218">MLGLVATLGVTAPAVPVPVELPGGKANWVVSVGGLNTSAVNNYANWTRLGWYIFAADGTVRTNYWTWNQRDEPGRVDSMVASCGGDVPTCAVQTMGSFLTGPTGEFQGTYKTSAGKVDVTWTKNGAGTALPKPLTEHWSLDPIPGGKVARISSDGYHGPKGDVTVPTTFSDYSATFGIGYGSNAPLSAGNKASVTDIRTVYGQDEYLGTFVTASMGAVHREPSGMKATGFDQWRSCPSGKCVGIREKNTGCNCTTLPTRKDRIRYMADAPPARNNIYTYWCECLRQNADCYKANNHVQSLLQIIDDDRKLQGWVGVETSTHVDPKTLEPDQDYAHAYWAVLNMVTPDLRGPQPS</sequence>
<dbReference type="EMBL" id="BAAAHK010000019">
    <property type="protein sequence ID" value="GAA0958070.1"/>
    <property type="molecule type" value="Genomic_DNA"/>
</dbReference>
<accession>A0ABP4C0R4</accession>